<proteinExistence type="predicted"/>
<evidence type="ECO:0000256" key="3">
    <source>
        <dbReference type="ARBA" id="ARBA00023163"/>
    </source>
</evidence>
<dbReference type="InterPro" id="IPR028082">
    <property type="entry name" value="Peripla_BP_I"/>
</dbReference>
<sequence>MSEQPTARPTPVRRGSSAPSIGDVARRAGVSQQTVSRVANGSDAVRPATRDKVQLAMTELGYTPNRAARALRSGSFTTIGLIAHRLSRTGESRTVEAVVAAARAEGYTVNLVDLEQATTSEVTAAAVRLEHQAIDGLVIIRAEDATPETLALAPGFPVVVADSRFVGHLPSVGIDQAAGSTLVVDHLLDLGHRTVHHVRGPLDSGPGNQRADAWREALLARGAPVPEPVVGDWTMASGYAAGRAIIAAGATAVYCANDEMAGGLLRAVHEAGLRVPQDLSVAGFDDIPMAEYLWPPLTTVHQNFAETGRTLVALLMRQIRDHEALEPRAHLIPATLVVRASTGAPPAAPRE</sequence>
<dbReference type="InterPro" id="IPR046335">
    <property type="entry name" value="LacI/GalR-like_sensor"/>
</dbReference>
<evidence type="ECO:0000256" key="4">
    <source>
        <dbReference type="SAM" id="MobiDB-lite"/>
    </source>
</evidence>
<dbReference type="AlphaFoldDB" id="A0A5C5BD85"/>
<accession>A0A5C5BD85</accession>
<evidence type="ECO:0000313" key="7">
    <source>
        <dbReference type="Proteomes" id="UP000313849"/>
    </source>
</evidence>
<evidence type="ECO:0000313" key="6">
    <source>
        <dbReference type="EMBL" id="TNU75093.1"/>
    </source>
</evidence>
<comment type="caution">
    <text evidence="6">The sequence shown here is derived from an EMBL/GenBank/DDBJ whole genome shotgun (WGS) entry which is preliminary data.</text>
</comment>
<feature type="compositionally biased region" description="Polar residues" evidence="4">
    <location>
        <begin position="30"/>
        <end position="39"/>
    </location>
</feature>
<gene>
    <name evidence="6" type="ORF">FH969_06000</name>
</gene>
<dbReference type="PANTHER" id="PTHR30146:SF153">
    <property type="entry name" value="LACTOSE OPERON REPRESSOR"/>
    <property type="match status" value="1"/>
</dbReference>
<dbReference type="InterPro" id="IPR000843">
    <property type="entry name" value="HTH_LacI"/>
</dbReference>
<keyword evidence="3" id="KW-0804">Transcription</keyword>
<dbReference type="EMBL" id="VENP01000016">
    <property type="protein sequence ID" value="TNU75093.1"/>
    <property type="molecule type" value="Genomic_DNA"/>
</dbReference>
<feature type="domain" description="HTH lacI-type" evidence="5">
    <location>
        <begin position="19"/>
        <end position="73"/>
    </location>
</feature>
<reference evidence="6 7" key="1">
    <citation type="submission" date="2019-06" db="EMBL/GenBank/DDBJ databases">
        <title>Draft genome sequence of Miniimonas arenae KCTC 19750T isolated from sea sand.</title>
        <authorList>
            <person name="Park S.-J."/>
        </authorList>
    </citation>
    <scope>NUCLEOTIDE SEQUENCE [LARGE SCALE GENOMIC DNA]</scope>
    <source>
        <strain evidence="6 7">KCTC 19750</strain>
    </source>
</reference>
<dbReference type="SUPFAM" id="SSF53822">
    <property type="entry name" value="Periplasmic binding protein-like I"/>
    <property type="match status" value="1"/>
</dbReference>
<protein>
    <submittedName>
        <fullName evidence="6">LacI family transcriptional regulator</fullName>
    </submittedName>
</protein>
<organism evidence="6 7">
    <name type="scientific">Miniimonas arenae</name>
    <dbReference type="NCBI Taxonomy" id="676201"/>
    <lineage>
        <taxon>Bacteria</taxon>
        <taxon>Bacillati</taxon>
        <taxon>Actinomycetota</taxon>
        <taxon>Actinomycetes</taxon>
        <taxon>Micrococcales</taxon>
        <taxon>Beutenbergiaceae</taxon>
        <taxon>Miniimonas</taxon>
    </lineage>
</organism>
<name>A0A5C5BD85_9MICO</name>
<dbReference type="GO" id="GO:0000976">
    <property type="term" value="F:transcription cis-regulatory region binding"/>
    <property type="evidence" value="ECO:0007669"/>
    <property type="project" value="TreeGrafter"/>
</dbReference>
<dbReference type="SUPFAM" id="SSF47413">
    <property type="entry name" value="lambda repressor-like DNA-binding domains"/>
    <property type="match status" value="1"/>
</dbReference>
<evidence type="ECO:0000256" key="2">
    <source>
        <dbReference type="ARBA" id="ARBA00023125"/>
    </source>
</evidence>
<dbReference type="RefSeq" id="WP_108718772.1">
    <property type="nucleotide sequence ID" value="NZ_VENP01000016.1"/>
</dbReference>
<dbReference type="InterPro" id="IPR010982">
    <property type="entry name" value="Lambda_DNA-bd_dom_sf"/>
</dbReference>
<dbReference type="Proteomes" id="UP000313849">
    <property type="component" value="Unassembled WGS sequence"/>
</dbReference>
<keyword evidence="7" id="KW-1185">Reference proteome</keyword>
<dbReference type="PROSITE" id="PS50932">
    <property type="entry name" value="HTH_LACI_2"/>
    <property type="match status" value="1"/>
</dbReference>
<evidence type="ECO:0000259" key="5">
    <source>
        <dbReference type="PROSITE" id="PS50932"/>
    </source>
</evidence>
<dbReference type="Gene3D" id="3.40.50.2300">
    <property type="match status" value="2"/>
</dbReference>
<dbReference type="SMART" id="SM00354">
    <property type="entry name" value="HTH_LACI"/>
    <property type="match status" value="1"/>
</dbReference>
<dbReference type="Pfam" id="PF13377">
    <property type="entry name" value="Peripla_BP_3"/>
    <property type="match status" value="1"/>
</dbReference>
<dbReference type="Pfam" id="PF00356">
    <property type="entry name" value="LacI"/>
    <property type="match status" value="1"/>
</dbReference>
<dbReference type="Gene3D" id="1.10.260.40">
    <property type="entry name" value="lambda repressor-like DNA-binding domains"/>
    <property type="match status" value="1"/>
</dbReference>
<dbReference type="CDD" id="cd01392">
    <property type="entry name" value="HTH_LacI"/>
    <property type="match status" value="1"/>
</dbReference>
<keyword evidence="1" id="KW-0805">Transcription regulation</keyword>
<evidence type="ECO:0000256" key="1">
    <source>
        <dbReference type="ARBA" id="ARBA00023015"/>
    </source>
</evidence>
<keyword evidence="2" id="KW-0238">DNA-binding</keyword>
<feature type="region of interest" description="Disordered" evidence="4">
    <location>
        <begin position="1"/>
        <end position="46"/>
    </location>
</feature>
<dbReference type="CDD" id="cd01574">
    <property type="entry name" value="PBP1_LacI"/>
    <property type="match status" value="1"/>
</dbReference>
<dbReference type="OrthoDB" id="9785139at2"/>
<dbReference type="PANTHER" id="PTHR30146">
    <property type="entry name" value="LACI-RELATED TRANSCRIPTIONAL REPRESSOR"/>
    <property type="match status" value="1"/>
</dbReference>
<dbReference type="GO" id="GO:0003700">
    <property type="term" value="F:DNA-binding transcription factor activity"/>
    <property type="evidence" value="ECO:0007669"/>
    <property type="project" value="TreeGrafter"/>
</dbReference>